<dbReference type="RefSeq" id="WP_267538645.1">
    <property type="nucleotide sequence ID" value="NZ_JAPNKA010000001.1"/>
</dbReference>
<accession>A0ABT4AEA9</accession>
<gene>
    <name evidence="2" type="ORF">OV287_36475</name>
</gene>
<name>A0ABT4AEA9_9BACT</name>
<organism evidence="2 3">
    <name type="scientific">Archangium lansingense</name>
    <dbReference type="NCBI Taxonomy" id="2995310"/>
    <lineage>
        <taxon>Bacteria</taxon>
        <taxon>Pseudomonadati</taxon>
        <taxon>Myxococcota</taxon>
        <taxon>Myxococcia</taxon>
        <taxon>Myxococcales</taxon>
        <taxon>Cystobacterineae</taxon>
        <taxon>Archangiaceae</taxon>
        <taxon>Archangium</taxon>
    </lineage>
</organism>
<dbReference type="Proteomes" id="UP001207654">
    <property type="component" value="Unassembled WGS sequence"/>
</dbReference>
<dbReference type="EMBL" id="JAPNKA010000001">
    <property type="protein sequence ID" value="MCY1079960.1"/>
    <property type="molecule type" value="Genomic_DNA"/>
</dbReference>
<keyword evidence="3" id="KW-1185">Reference proteome</keyword>
<evidence type="ECO:0000256" key="1">
    <source>
        <dbReference type="SAM" id="MobiDB-lite"/>
    </source>
</evidence>
<evidence type="ECO:0000313" key="2">
    <source>
        <dbReference type="EMBL" id="MCY1079960.1"/>
    </source>
</evidence>
<protein>
    <submittedName>
        <fullName evidence="2">Uncharacterized protein</fullName>
    </submittedName>
</protein>
<evidence type="ECO:0000313" key="3">
    <source>
        <dbReference type="Proteomes" id="UP001207654"/>
    </source>
</evidence>
<proteinExistence type="predicted"/>
<comment type="caution">
    <text evidence="2">The sequence shown here is derived from an EMBL/GenBank/DDBJ whole genome shotgun (WGS) entry which is preliminary data.</text>
</comment>
<reference evidence="2 3" key="1">
    <citation type="submission" date="2022-11" db="EMBL/GenBank/DDBJ databases">
        <title>Minimal conservation of predation-associated metabolite biosynthetic gene clusters underscores biosynthetic potential of Myxococcota including descriptions for ten novel species: Archangium lansinium sp. nov., Myxococcus landrumus sp. nov., Nannocystis bai.</title>
        <authorList>
            <person name="Ahearne A."/>
            <person name="Stevens C."/>
            <person name="Phillips K."/>
        </authorList>
    </citation>
    <scope>NUCLEOTIDE SEQUENCE [LARGE SCALE GENOMIC DNA]</scope>
    <source>
        <strain evidence="2 3">MIWBW</strain>
    </source>
</reference>
<feature type="region of interest" description="Disordered" evidence="1">
    <location>
        <begin position="21"/>
        <end position="43"/>
    </location>
</feature>
<sequence length="174" mass="18601">MTASIGPHALADSAAGPWRLPLSSVSGGPRARTSGKDCNADSDPSARLLAVKAEAGATPIELTRANAPGKRDSGTNLASSFPKWAPFLYQRTREAGSRLQWFTFSSSRRYGLRNPLPGSDENPNGTLLWIAAVDPDKVALGQEPSYPALVLPIQDITTSNHIAQWTKVIVPVIR</sequence>